<dbReference type="Gene3D" id="1.20.120.490">
    <property type="entry name" value="Hypothetical protein TM1646-like domain"/>
    <property type="match status" value="1"/>
</dbReference>
<dbReference type="Pfam" id="PF03885">
    <property type="entry name" value="DUF327"/>
    <property type="match status" value="1"/>
</dbReference>
<feature type="compositionally biased region" description="Basic and acidic residues" evidence="2">
    <location>
        <begin position="1"/>
        <end position="10"/>
    </location>
</feature>
<proteinExistence type="predicted"/>
<evidence type="ECO:0000256" key="1">
    <source>
        <dbReference type="SAM" id="Coils"/>
    </source>
</evidence>
<sequence length="145" mass="16706">MKVESGDSKGRRYRITPSSKEASRFDGKVAGEGRGSFDECYDREEIKMMLSELDDVGMMLSRFPSKDLINRYKSLVRRIVGMILENMRVKKEFGFSPRSNKMFTLIEKAEKSVAELEEALNKEREKMIILNLIEEIKGCLISLLL</sequence>
<keyword evidence="1" id="KW-0175">Coiled coil</keyword>
<evidence type="ECO:0000256" key="2">
    <source>
        <dbReference type="SAM" id="MobiDB-lite"/>
    </source>
</evidence>
<organism evidence="3 4">
    <name type="scientific">Acetomicrobium flavidum</name>
    <dbReference type="NCBI Taxonomy" id="49896"/>
    <lineage>
        <taxon>Bacteria</taxon>
        <taxon>Thermotogati</taxon>
        <taxon>Synergistota</taxon>
        <taxon>Synergistia</taxon>
        <taxon>Synergistales</taxon>
        <taxon>Acetomicrobiaceae</taxon>
        <taxon>Acetomicrobium</taxon>
    </lineage>
</organism>
<dbReference type="InterPro" id="IPR005585">
    <property type="entry name" value="DUF327"/>
</dbReference>
<dbReference type="InterPro" id="IPR024042">
    <property type="entry name" value="TM1646-like_dom_sf"/>
</dbReference>
<feature type="region of interest" description="Disordered" evidence="2">
    <location>
        <begin position="1"/>
        <end position="29"/>
    </location>
</feature>
<comment type="caution">
    <text evidence="3">The sequence shown here is derived from an EMBL/GenBank/DDBJ whole genome shotgun (WGS) entry which is preliminary data.</text>
</comment>
<dbReference type="RefSeq" id="WP_014806523.1">
    <property type="nucleotide sequence ID" value="NZ_DAONBL010000002.1"/>
</dbReference>
<evidence type="ECO:0000313" key="3">
    <source>
        <dbReference type="EMBL" id="SIN63756.1"/>
    </source>
</evidence>
<dbReference type="SUPFAM" id="SSF158397">
    <property type="entry name" value="TM1646-like"/>
    <property type="match status" value="1"/>
</dbReference>
<protein>
    <recommendedName>
        <fullName evidence="5">DUF327 family protein</fullName>
    </recommendedName>
</protein>
<dbReference type="Proteomes" id="UP000185093">
    <property type="component" value="Unassembled WGS sequence"/>
</dbReference>
<accession>A0ABY1JBJ3</accession>
<gene>
    <name evidence="3" type="ORF">SAMN05444368_0466</name>
</gene>
<feature type="coiled-coil region" evidence="1">
    <location>
        <begin position="106"/>
        <end position="133"/>
    </location>
</feature>
<reference evidence="3 4" key="1">
    <citation type="submission" date="2016-11" db="EMBL/GenBank/DDBJ databases">
        <authorList>
            <person name="Varghese N."/>
            <person name="Submissions S."/>
        </authorList>
    </citation>
    <scope>NUCLEOTIDE SEQUENCE [LARGE SCALE GENOMIC DNA]</scope>
    <source>
        <strain evidence="3 4">DSM 20664</strain>
    </source>
</reference>
<name>A0ABY1JBJ3_9BACT</name>
<keyword evidence="4" id="KW-1185">Reference proteome</keyword>
<dbReference type="EMBL" id="FSQZ01000001">
    <property type="protein sequence ID" value="SIN63756.1"/>
    <property type="molecule type" value="Genomic_DNA"/>
</dbReference>
<evidence type="ECO:0000313" key="4">
    <source>
        <dbReference type="Proteomes" id="UP000185093"/>
    </source>
</evidence>
<evidence type="ECO:0008006" key="5">
    <source>
        <dbReference type="Google" id="ProtNLM"/>
    </source>
</evidence>